<protein>
    <submittedName>
        <fullName evidence="3">Uncharacterized protein</fullName>
    </submittedName>
</protein>
<dbReference type="RefSeq" id="WP_188459644.1">
    <property type="nucleotide sequence ID" value="NZ_BMGM01000018.1"/>
</dbReference>
<name>A0ABQ1SL49_9FLAO</name>
<feature type="signal peptide" evidence="2">
    <location>
        <begin position="1"/>
        <end position="20"/>
    </location>
</feature>
<feature type="chain" id="PRO_5045043336" evidence="2">
    <location>
        <begin position="21"/>
        <end position="619"/>
    </location>
</feature>
<accession>A0ABQ1SL49</accession>
<evidence type="ECO:0000313" key="4">
    <source>
        <dbReference type="Proteomes" id="UP000599179"/>
    </source>
</evidence>
<comment type="caution">
    <text evidence="3">The sequence shown here is derived from an EMBL/GenBank/DDBJ whole genome shotgun (WGS) entry which is preliminary data.</text>
</comment>
<sequence length="619" mass="65774">MKRRLLSLVVILLFCNSIWAQVGIGTTNPNAALDVVSSNEGLLIPRIALSATNVETLITPTVSELVYNTNISSAGPNQVTPGFYYWDGSLWIRLNTSSLSSTSVWNLNGNSDTNPSTNFIGTTDATGLSFKTNNTERVHITATGNIGVSTVNPGAKLEVFKNETTTDAPVARFNQKGTGHGINVEMDDTTGANTAGITVWQDGAGYGEYINMQSSNANPALALNHEGSGTGLDNIVASGNGIVNTLGSNNTSIINDLSSSGGTGNYTYLGAEEGTGSYVLATDNPTTPSAGSGGDVFAYFGEVKTATSISTSNTVWGAVYAGTQYGGGLGMWIRHEGSAGNGAQFNTINPNNAYATLFSYSEGQGSAILGINNSNTLPSQISVADFSYTGTNIKDHIAVKGESAPSTGWGIGMLGTGGFYGVFSSGDFGSTGTKTFVIDHPEDPANKMLKHFSIESNEVLNMYRGVVKLDSNGEATLELPEYFDLININFSYQLTAIGTSQNPYVLQEIEANQFKVGGAPDTKVSWTIYANRNDAYMQQNPEKGKDVVEKEGHRKGKYLSPELYGQPESAGMFYNEKKTNKKVNTKINIPESIKNNAKNIKDNKRKPKIKPTSGSGSKK</sequence>
<gene>
    <name evidence="3" type="ORF">GCM10010832_26540</name>
</gene>
<reference evidence="4" key="1">
    <citation type="journal article" date="2019" name="Int. J. Syst. Evol. Microbiol.">
        <title>The Global Catalogue of Microorganisms (GCM) 10K type strain sequencing project: providing services to taxonomists for standard genome sequencing and annotation.</title>
        <authorList>
            <consortium name="The Broad Institute Genomics Platform"/>
            <consortium name="The Broad Institute Genome Sequencing Center for Infectious Disease"/>
            <person name="Wu L."/>
            <person name="Ma J."/>
        </authorList>
    </citation>
    <scope>NUCLEOTIDE SEQUENCE [LARGE SCALE GENOMIC DNA]</scope>
    <source>
        <strain evidence="4">CGMCC 1.12931</strain>
    </source>
</reference>
<evidence type="ECO:0000256" key="1">
    <source>
        <dbReference type="SAM" id="MobiDB-lite"/>
    </source>
</evidence>
<feature type="region of interest" description="Disordered" evidence="1">
    <location>
        <begin position="589"/>
        <end position="619"/>
    </location>
</feature>
<keyword evidence="2" id="KW-0732">Signal</keyword>
<dbReference type="Proteomes" id="UP000599179">
    <property type="component" value="Unassembled WGS sequence"/>
</dbReference>
<proteinExistence type="predicted"/>
<keyword evidence="4" id="KW-1185">Reference proteome</keyword>
<feature type="compositionally biased region" description="Low complexity" evidence="1">
    <location>
        <begin position="589"/>
        <end position="598"/>
    </location>
</feature>
<evidence type="ECO:0000256" key="2">
    <source>
        <dbReference type="SAM" id="SignalP"/>
    </source>
</evidence>
<evidence type="ECO:0000313" key="3">
    <source>
        <dbReference type="EMBL" id="GGE45298.1"/>
    </source>
</evidence>
<dbReference type="EMBL" id="BMGM01000018">
    <property type="protein sequence ID" value="GGE45298.1"/>
    <property type="molecule type" value="Genomic_DNA"/>
</dbReference>
<organism evidence="3 4">
    <name type="scientific">Psychroflexus planctonicus</name>
    <dbReference type="NCBI Taxonomy" id="1526575"/>
    <lineage>
        <taxon>Bacteria</taxon>
        <taxon>Pseudomonadati</taxon>
        <taxon>Bacteroidota</taxon>
        <taxon>Flavobacteriia</taxon>
        <taxon>Flavobacteriales</taxon>
        <taxon>Flavobacteriaceae</taxon>
        <taxon>Psychroflexus</taxon>
    </lineage>
</organism>